<name>A0A0U1M0W4_TALIS</name>
<keyword evidence="2" id="KW-1185">Reference proteome</keyword>
<dbReference type="PANTHER" id="PTHR42060">
    <property type="entry name" value="NHL REPEAT-CONTAINING PROTEIN-RELATED"/>
    <property type="match status" value="1"/>
</dbReference>
<accession>A0A0U1M0W4</accession>
<dbReference type="Proteomes" id="UP000054383">
    <property type="component" value="Unassembled WGS sequence"/>
</dbReference>
<dbReference type="InterPro" id="IPR011042">
    <property type="entry name" value="6-blade_b-propeller_TolB-like"/>
</dbReference>
<dbReference type="EMBL" id="CVMT01000006">
    <property type="protein sequence ID" value="CRG89208.1"/>
    <property type="molecule type" value="Genomic_DNA"/>
</dbReference>
<organism evidence="1 2">
    <name type="scientific">Talaromyces islandicus</name>
    <name type="common">Penicillium islandicum</name>
    <dbReference type="NCBI Taxonomy" id="28573"/>
    <lineage>
        <taxon>Eukaryota</taxon>
        <taxon>Fungi</taxon>
        <taxon>Dikarya</taxon>
        <taxon>Ascomycota</taxon>
        <taxon>Pezizomycotina</taxon>
        <taxon>Eurotiomycetes</taxon>
        <taxon>Eurotiomycetidae</taxon>
        <taxon>Eurotiales</taxon>
        <taxon>Trichocomaceae</taxon>
        <taxon>Talaromyces</taxon>
        <taxon>Talaromyces sect. Islandici</taxon>
    </lineage>
</organism>
<dbReference type="InterPro" id="IPR052998">
    <property type="entry name" value="Hetero-Diels-Alderase-like"/>
</dbReference>
<dbReference type="Gene3D" id="2.120.10.30">
    <property type="entry name" value="TolB, C-terminal domain"/>
    <property type="match status" value="1"/>
</dbReference>
<reference evidence="1 2" key="1">
    <citation type="submission" date="2015-04" db="EMBL/GenBank/DDBJ databases">
        <authorList>
            <person name="Syromyatnikov M.Y."/>
            <person name="Popov V.N."/>
        </authorList>
    </citation>
    <scope>NUCLEOTIDE SEQUENCE [LARGE SCALE GENOMIC DNA]</scope>
    <source>
        <strain evidence="1">WF-38-12</strain>
    </source>
</reference>
<dbReference type="PANTHER" id="PTHR42060:SF1">
    <property type="entry name" value="NHL REPEAT-CONTAINING PROTEIN"/>
    <property type="match status" value="1"/>
</dbReference>
<dbReference type="OrthoDB" id="9977941at2759"/>
<gene>
    <name evidence="1" type="ORF">PISL3812_06244</name>
</gene>
<dbReference type="AlphaFoldDB" id="A0A0U1M0W4"/>
<dbReference type="SUPFAM" id="SSF63829">
    <property type="entry name" value="Calcium-dependent phosphotriesterase"/>
    <property type="match status" value="1"/>
</dbReference>
<protein>
    <submittedName>
        <fullName evidence="1">Uncharacterized protein</fullName>
    </submittedName>
</protein>
<sequence>MNTTKATEIVSFPPNYLLENLVVRHDGSIILTAYNQRELYYLTNPDLGPVMPRLIYTFEHYPTGIVEGQPDVFYISTITIMRGRDEKGPSRLYKLDMRKFNKSAKIPIPELVLTFPPEARGLNGSCALSPSVLLLADSWASQIWRVDIPQDEQLPPTVGSWHKHGMMDRSADPRKVDVPGVNGIKYHPRLHRVYFTTTSQTIFAGIKVDPDTLDPIGDPVEVTDRWMWADDFIIDEIADVAYVTTHRQNSIERINLKTGAQRTCIGRPVMPDLLLGPTSGAWTQNPEDYGRRAYFLTDGGHMNPHEGVFRNAKVLRVEFSEPRYSMSLMGILYQCFQMVKSVFV</sequence>
<evidence type="ECO:0000313" key="2">
    <source>
        <dbReference type="Proteomes" id="UP000054383"/>
    </source>
</evidence>
<evidence type="ECO:0000313" key="1">
    <source>
        <dbReference type="EMBL" id="CRG89208.1"/>
    </source>
</evidence>
<proteinExistence type="predicted"/>